<dbReference type="EMBL" id="VUND01000001">
    <property type="protein sequence ID" value="MST60205.1"/>
    <property type="molecule type" value="Genomic_DNA"/>
</dbReference>
<evidence type="ECO:0000256" key="2">
    <source>
        <dbReference type="SAM" id="SignalP"/>
    </source>
</evidence>
<name>A0A6N7WTS7_9ACTN</name>
<evidence type="ECO:0000313" key="4">
    <source>
        <dbReference type="Proteomes" id="UP000434342"/>
    </source>
</evidence>
<evidence type="ECO:0000256" key="1">
    <source>
        <dbReference type="SAM" id="MobiDB-lite"/>
    </source>
</evidence>
<feature type="region of interest" description="Disordered" evidence="1">
    <location>
        <begin position="28"/>
        <end position="81"/>
    </location>
</feature>
<feature type="region of interest" description="Disordered" evidence="1">
    <location>
        <begin position="95"/>
        <end position="114"/>
    </location>
</feature>
<organism evidence="3 4">
    <name type="scientific">Parafannyhessea umbonata</name>
    <dbReference type="NCBI Taxonomy" id="604330"/>
    <lineage>
        <taxon>Bacteria</taxon>
        <taxon>Bacillati</taxon>
        <taxon>Actinomycetota</taxon>
        <taxon>Coriobacteriia</taxon>
        <taxon>Coriobacteriales</taxon>
        <taxon>Atopobiaceae</taxon>
        <taxon>Parafannyhessea</taxon>
    </lineage>
</organism>
<dbReference type="InterPro" id="IPR006311">
    <property type="entry name" value="TAT_signal"/>
</dbReference>
<dbReference type="Proteomes" id="UP000434342">
    <property type="component" value="Unassembled WGS sequence"/>
</dbReference>
<feature type="chain" id="PRO_5026696682" description="Ig-like domain-containing protein" evidence="2">
    <location>
        <begin position="25"/>
        <end position="245"/>
    </location>
</feature>
<comment type="caution">
    <text evidence="3">The sequence shown here is derived from an EMBL/GenBank/DDBJ whole genome shotgun (WGS) entry which is preliminary data.</text>
</comment>
<gene>
    <name evidence="3" type="ORF">FYJ69_04665</name>
</gene>
<dbReference type="RefSeq" id="WP_154540388.1">
    <property type="nucleotide sequence ID" value="NZ_VUND01000001.1"/>
</dbReference>
<dbReference type="AlphaFoldDB" id="A0A6N7WTS7"/>
<feature type="signal peptide" evidence="2">
    <location>
        <begin position="1"/>
        <end position="24"/>
    </location>
</feature>
<evidence type="ECO:0000313" key="3">
    <source>
        <dbReference type="EMBL" id="MST60205.1"/>
    </source>
</evidence>
<accession>A0A6N7WTS7</accession>
<sequence>MEKRRKAVAALAAGAVAVALGAGAARCAASRADKADPTDNGSETAAWVDAADGQGSDSGASAEEARQSCAEELESREWMGAEDASLRMTASGGRLVETDGTDTRTSSYEVTSDGDGECGLRVTRADGTVVQATVTIRGRGDGARLRCEQLQTSFDWVPAPPGGEVRVTGVDEEYLALVGGSEDALDLAVSLWVSEHVPGATEAAFDGEVYIDTKADSVTATFTCDDPGRSIVSVTWADGAFSVTG</sequence>
<protein>
    <recommendedName>
        <fullName evidence="5">Ig-like domain-containing protein</fullName>
    </recommendedName>
</protein>
<proteinExistence type="predicted"/>
<keyword evidence="2" id="KW-0732">Signal</keyword>
<dbReference type="PROSITE" id="PS51318">
    <property type="entry name" value="TAT"/>
    <property type="match status" value="1"/>
</dbReference>
<evidence type="ECO:0008006" key="5">
    <source>
        <dbReference type="Google" id="ProtNLM"/>
    </source>
</evidence>
<reference evidence="3 4" key="1">
    <citation type="submission" date="2019-08" db="EMBL/GenBank/DDBJ databases">
        <title>In-depth cultivation of the pig gut microbiome towards novel bacterial diversity and tailored functional studies.</title>
        <authorList>
            <person name="Wylensek D."/>
            <person name="Hitch T.C.A."/>
            <person name="Clavel T."/>
        </authorList>
    </citation>
    <scope>NUCLEOTIDE SEQUENCE [LARGE SCALE GENOMIC DNA]</scope>
    <source>
        <strain evidence="3 4">WB01_CNA04</strain>
    </source>
</reference>